<dbReference type="RefSeq" id="WP_091942538.1">
    <property type="nucleotide sequence ID" value="NZ_FOSV01000002.1"/>
</dbReference>
<dbReference type="PANTHER" id="PTHR42280:SF1">
    <property type="entry name" value="CITG FAMILY PROTEIN"/>
    <property type="match status" value="1"/>
</dbReference>
<protein>
    <submittedName>
        <fullName evidence="1">Triphosphoribosyl-dephospho-CoA synthase</fullName>
    </submittedName>
</protein>
<evidence type="ECO:0000313" key="2">
    <source>
        <dbReference type="Proteomes" id="UP000198804"/>
    </source>
</evidence>
<gene>
    <name evidence="1" type="ORF">SAMN04488125_102442</name>
</gene>
<dbReference type="Pfam" id="PF01874">
    <property type="entry name" value="CitG"/>
    <property type="match status" value="1"/>
</dbReference>
<evidence type="ECO:0000313" key="1">
    <source>
        <dbReference type="EMBL" id="SFK57014.1"/>
    </source>
</evidence>
<organism evidence="1 2">
    <name type="scientific">Methylorubrum salsuginis</name>
    <dbReference type="NCBI Taxonomy" id="414703"/>
    <lineage>
        <taxon>Bacteria</taxon>
        <taxon>Pseudomonadati</taxon>
        <taxon>Pseudomonadota</taxon>
        <taxon>Alphaproteobacteria</taxon>
        <taxon>Hyphomicrobiales</taxon>
        <taxon>Methylobacteriaceae</taxon>
        <taxon>Methylorubrum</taxon>
    </lineage>
</organism>
<dbReference type="EMBL" id="FOSV01000002">
    <property type="protein sequence ID" value="SFK57014.1"/>
    <property type="molecule type" value="Genomic_DNA"/>
</dbReference>
<dbReference type="Gene3D" id="1.10.4200.10">
    <property type="entry name" value="Triphosphoribosyl-dephospho-CoA protein"/>
    <property type="match status" value="1"/>
</dbReference>
<dbReference type="GO" id="GO:0046917">
    <property type="term" value="F:triphosphoribosyl-dephospho-CoA synthase activity"/>
    <property type="evidence" value="ECO:0007669"/>
    <property type="project" value="InterPro"/>
</dbReference>
<dbReference type="AlphaFoldDB" id="A0A1I4AKW8"/>
<dbReference type="OrthoDB" id="8525901at2"/>
<dbReference type="InterPro" id="IPR002736">
    <property type="entry name" value="CitG"/>
</dbReference>
<dbReference type="GO" id="GO:0005524">
    <property type="term" value="F:ATP binding"/>
    <property type="evidence" value="ECO:0007669"/>
    <property type="project" value="InterPro"/>
</dbReference>
<name>A0A1I4AKW8_9HYPH</name>
<sequence length="284" mass="29270">MSAGLPAATVAGLYRAACLAELDALKPGNVHAYAPGHRMVTADFVTSAEVSAPPLAARGARVGARVRGGVEATMEAVGQNTNLGILLLCAPLARAAEEDAPLSDALSSVLAGFDASDASDVFAAIRRANPGGLGQAARHDVTDTAAVPPLRDAMEEAAPRDRIARAYTDGFADLFTIGLRALAKARETGLAAPWTTTAVHLAYLTTVPDSHIARKHGPDRAEAVRAEAATRLRGLDLAQDNAVAVLLDYDRALKAAGLNPGTSADFTVATLFLETLLCARGEAA</sequence>
<proteinExistence type="predicted"/>
<reference evidence="2" key="1">
    <citation type="submission" date="2016-10" db="EMBL/GenBank/DDBJ databases">
        <authorList>
            <person name="Varghese N."/>
            <person name="Submissions S."/>
        </authorList>
    </citation>
    <scope>NUCLEOTIDE SEQUENCE [LARGE SCALE GENOMIC DNA]</scope>
    <source>
        <strain evidence="2">CGMCC 1.6474</strain>
    </source>
</reference>
<keyword evidence="2" id="KW-1185">Reference proteome</keyword>
<accession>A0A1I4AKW8</accession>
<dbReference type="PANTHER" id="PTHR42280">
    <property type="entry name" value="CITG FAMILY PROTEIN"/>
    <property type="match status" value="1"/>
</dbReference>
<dbReference type="Proteomes" id="UP000198804">
    <property type="component" value="Unassembled WGS sequence"/>
</dbReference>
<dbReference type="STRING" id="414703.SAMN04488125_102442"/>